<evidence type="ECO:0000313" key="2">
    <source>
        <dbReference type="EMBL" id="AJD82089.1"/>
    </source>
</evidence>
<accession>A0A0B5A2T4</accession>
<organism evidence="2 3">
    <name type="scientific">Mycobacterium phage Cosmo</name>
    <dbReference type="NCBI Taxonomy" id="1567467"/>
    <lineage>
        <taxon>Viruses</taxon>
        <taxon>Duplodnaviria</taxon>
        <taxon>Heunggongvirae</taxon>
        <taxon>Uroviricota</taxon>
        <taxon>Caudoviricetes</taxon>
        <taxon>Vilmaviridae</taxon>
        <taxon>Wildcatvirus</taxon>
        <taxon>Wildcatvirus wildcat</taxon>
        <taxon>Mycobacterium virus Wildcat</taxon>
    </lineage>
</organism>
<evidence type="ECO:0000313" key="3">
    <source>
        <dbReference type="Proteomes" id="UP000031718"/>
    </source>
</evidence>
<evidence type="ECO:0000259" key="1">
    <source>
        <dbReference type="Pfam" id="PF05305"/>
    </source>
</evidence>
<feature type="domain" description="DUF732" evidence="1">
    <location>
        <begin position="36"/>
        <end position="107"/>
    </location>
</feature>
<dbReference type="Proteomes" id="UP000031718">
    <property type="component" value="Segment"/>
</dbReference>
<proteinExistence type="predicted"/>
<sequence length="115" mass="12904">MYDGYMIKKCLIAFTVSFAIMFGLFWAIPEARAYGTFLDTLESYGFTISDDPRAEQTLSSHGIWVCNSLDLGFGELDLYMALQSQNPTWTPYEVDSFVAASIDFFCAEYAKKVGA</sequence>
<reference evidence="2 3" key="1">
    <citation type="submission" date="2014-10" db="EMBL/GenBank/DDBJ databases">
        <authorList>
            <person name="Mackenzie J."/>
            <person name="Lekholoane M."/>
            <person name="Leqhaoe R."/>
            <person name="Mcunu Z."/>
            <person name="Mzobe Z."/>
            <person name="Rodel H."/>
            <person name="Seagreen C."/>
            <person name="Mazeka N."/>
            <person name="Larsen M.H."/>
            <person name="Rubin E.J."/>
            <person name="Russell D.A."/>
            <person name="Guerrero C.A."/>
            <person name="Bowman C.A."/>
            <person name="Jacobs-Sera D."/>
            <person name="Hendrix R.W."/>
            <person name="Hatfull G.F."/>
        </authorList>
    </citation>
    <scope>NUCLEOTIDE SEQUENCE [LARGE SCALE GENOMIC DNA]</scope>
</reference>
<dbReference type="Pfam" id="PF05305">
    <property type="entry name" value="DUF732"/>
    <property type="match status" value="1"/>
</dbReference>
<protein>
    <recommendedName>
        <fullName evidence="1">DUF732 domain-containing protein</fullName>
    </recommendedName>
</protein>
<gene>
    <name evidence="2" type="primary">17</name>
    <name evidence="2" type="ORF">COSMO_17</name>
</gene>
<name>A0A0B5A2T4_9CAUD</name>
<dbReference type="InterPro" id="IPR007969">
    <property type="entry name" value="DUF732"/>
</dbReference>
<dbReference type="EMBL" id="KP027195">
    <property type="protein sequence ID" value="AJD82089.1"/>
    <property type="molecule type" value="Genomic_DNA"/>
</dbReference>